<evidence type="ECO:0000313" key="6">
    <source>
        <dbReference type="EMBL" id="MDR7089286.1"/>
    </source>
</evidence>
<dbReference type="InterPro" id="IPR010998">
    <property type="entry name" value="Integrase_recombinase_N"/>
</dbReference>
<dbReference type="PROSITE" id="PS51898">
    <property type="entry name" value="TYR_RECOMBINASE"/>
    <property type="match status" value="1"/>
</dbReference>
<keyword evidence="4" id="KW-0233">DNA recombination</keyword>
<dbReference type="CDD" id="cd00397">
    <property type="entry name" value="DNA_BRE_C"/>
    <property type="match status" value="1"/>
</dbReference>
<name>A0ABU1UVV4_9GAMM</name>
<gene>
    <name evidence="6" type="ORF">J2X05_001292</name>
</gene>
<keyword evidence="7" id="KW-1185">Reference proteome</keyword>
<dbReference type="InterPro" id="IPR011010">
    <property type="entry name" value="DNA_brk_join_enz"/>
</dbReference>
<accession>A0ABU1UVV4</accession>
<proteinExistence type="inferred from homology"/>
<evidence type="ECO:0000256" key="3">
    <source>
        <dbReference type="ARBA" id="ARBA00023125"/>
    </source>
</evidence>
<dbReference type="EMBL" id="JAVDVX010000002">
    <property type="protein sequence ID" value="MDR7089286.1"/>
    <property type="molecule type" value="Genomic_DNA"/>
</dbReference>
<dbReference type="RefSeq" id="WP_007640824.1">
    <property type="nucleotide sequence ID" value="NZ_JAVDVX010000002.1"/>
</dbReference>
<evidence type="ECO:0000256" key="2">
    <source>
        <dbReference type="ARBA" id="ARBA00022908"/>
    </source>
</evidence>
<dbReference type="InterPro" id="IPR050090">
    <property type="entry name" value="Tyrosine_recombinase_XerCD"/>
</dbReference>
<evidence type="ECO:0000256" key="4">
    <source>
        <dbReference type="ARBA" id="ARBA00023172"/>
    </source>
</evidence>
<comment type="caution">
    <text evidence="6">The sequence shown here is derived from an EMBL/GenBank/DDBJ whole genome shotgun (WGS) entry which is preliminary data.</text>
</comment>
<evidence type="ECO:0000313" key="7">
    <source>
        <dbReference type="Proteomes" id="UP001253595"/>
    </source>
</evidence>
<feature type="domain" description="Tyr recombinase" evidence="5">
    <location>
        <begin position="176"/>
        <end position="400"/>
    </location>
</feature>
<dbReference type="InterPro" id="IPR013762">
    <property type="entry name" value="Integrase-like_cat_sf"/>
</dbReference>
<dbReference type="Gene3D" id="1.10.443.10">
    <property type="entry name" value="Intergrase catalytic core"/>
    <property type="match status" value="1"/>
</dbReference>
<keyword evidence="2" id="KW-0229">DNA integration</keyword>
<evidence type="ECO:0000259" key="5">
    <source>
        <dbReference type="PROSITE" id="PS51898"/>
    </source>
</evidence>
<sequence length="412" mass="47481">MAHLESYAALPYIRIDGDWAPRESSKPKTKYTIFWSDGSLWMEAHRYLAEKRVKSPTIRSNAYDLKAYADWLEENNLHWLHFPIKREDRCLERFRGHLINTSTKTSSLASRRINAVVNFYKWVKARGLIDKQLEMWADQQIAATYFDQTGFNRTLSVWTTDLRIPHRKANITSVEDGLMPLSTEDRDTLLRYLKQNSSEQNIILHAMFTLGFFTGARIGSIRTLRIENLKSAIVDPTSISIGEHPDSFILLIAAGPGTGIDTKFDVRGYLRFLKPVHEFILEYAETNVTRLKRQAKASKANKSLVFLTKDGNPYSEASINTALSDLRKALVRDNLTQFHDLKFHQSRATCGTELARLYMSVSDANAIEHVRDWLMHKNASTTWKYVKFLKTSKTARKVNKEFTNQFLGPNFF</sequence>
<dbReference type="Proteomes" id="UP001253595">
    <property type="component" value="Unassembled WGS sequence"/>
</dbReference>
<dbReference type="PANTHER" id="PTHR30349">
    <property type="entry name" value="PHAGE INTEGRASE-RELATED"/>
    <property type="match status" value="1"/>
</dbReference>
<dbReference type="SUPFAM" id="SSF56349">
    <property type="entry name" value="DNA breaking-rejoining enzymes"/>
    <property type="match status" value="1"/>
</dbReference>
<evidence type="ECO:0000256" key="1">
    <source>
        <dbReference type="ARBA" id="ARBA00008857"/>
    </source>
</evidence>
<dbReference type="InterPro" id="IPR002104">
    <property type="entry name" value="Integrase_catalytic"/>
</dbReference>
<keyword evidence="3" id="KW-0238">DNA-binding</keyword>
<reference evidence="6 7" key="1">
    <citation type="submission" date="2023-07" db="EMBL/GenBank/DDBJ databases">
        <title>Sorghum-associated microbial communities from plants grown in Nebraska, USA.</title>
        <authorList>
            <person name="Schachtman D."/>
        </authorList>
    </citation>
    <scope>NUCLEOTIDE SEQUENCE [LARGE SCALE GENOMIC DNA]</scope>
    <source>
        <strain evidence="6 7">BE190</strain>
    </source>
</reference>
<dbReference type="Pfam" id="PF00589">
    <property type="entry name" value="Phage_integrase"/>
    <property type="match status" value="1"/>
</dbReference>
<comment type="similarity">
    <text evidence="1">Belongs to the 'phage' integrase family.</text>
</comment>
<dbReference type="PANTHER" id="PTHR30349:SF64">
    <property type="entry name" value="PROPHAGE INTEGRASE INTD-RELATED"/>
    <property type="match status" value="1"/>
</dbReference>
<organism evidence="6 7">
    <name type="scientific">Cellvibrio fibrivorans</name>
    <dbReference type="NCBI Taxonomy" id="126350"/>
    <lineage>
        <taxon>Bacteria</taxon>
        <taxon>Pseudomonadati</taxon>
        <taxon>Pseudomonadota</taxon>
        <taxon>Gammaproteobacteria</taxon>
        <taxon>Cellvibrionales</taxon>
        <taxon>Cellvibrionaceae</taxon>
        <taxon>Cellvibrio</taxon>
    </lineage>
</organism>
<dbReference type="Gene3D" id="1.10.150.130">
    <property type="match status" value="1"/>
</dbReference>
<protein>
    <submittedName>
        <fullName evidence="6">Site-specific recombinase XerD</fullName>
    </submittedName>
</protein>